<proteinExistence type="inferred from homology"/>
<dbReference type="EMBL" id="JBHTBW010000017">
    <property type="protein sequence ID" value="MFC7440761.1"/>
    <property type="molecule type" value="Genomic_DNA"/>
</dbReference>
<evidence type="ECO:0000313" key="12">
    <source>
        <dbReference type="Proteomes" id="UP001596500"/>
    </source>
</evidence>
<gene>
    <name evidence="11" type="primary">ggt</name>
    <name evidence="11" type="ORF">ACFQNG_06310</name>
</gene>
<evidence type="ECO:0000313" key="11">
    <source>
        <dbReference type="EMBL" id="MFC7440761.1"/>
    </source>
</evidence>
<evidence type="ECO:0000256" key="9">
    <source>
        <dbReference type="RuleBase" id="RU368036"/>
    </source>
</evidence>
<sequence length="583" mass="63905">MRRWKVCFAVALSLLLILVSAGGLFAAPVNSYHRDLSVSNGIETGKTGMVVTAHPLASKVGADVLRKGGNAVDAAVAIQFALNVVEPMMSGIGGGGFMMVYDAKKKKVSIVDSRERAPMSAHPNMFLDEKGKEIPFDVRSHEGYAVGVPGTLKGLEVALCQWGTRPLAELINPAIHLAEKGIKVNRVLAKSIADNKEWLAQTSARELFIPHGQPLKEGEVLVQRDLADTFRLIKAKGTDAFYQGEIGKALVQEVNKRNGQMKLTDLRRYQVTMDQPLWGEIEGVQVATMPPPSSGGVTALYILKLLEQVKAKEQDLRSKEKYHLFVEAMHLAYADRGAYLGDPEFVEMPLKGMLDPRYIAERAALIDPDRVNTNVKPGNPWKYEDKSPAQVGALQDNENGQTTHFTVADRWGNLVSYTTTIEQEFGTAIMVPGYGFFLNNELTDFDAAPGGPNEVQPNKRPRSSMTPTILFQNGKPLMTVGSPGGSTIIASVYQVMFNKLSKGLDLKQAIEEPRIFSSQYPTVRWEEGVPDAVRAELEQMGHRFAEEPEVIGNVNAIWIDQKTGTYYGAGDSSRDSTAIGLDK</sequence>
<dbReference type="SUPFAM" id="SSF56235">
    <property type="entry name" value="N-terminal nucleophile aminohydrolases (Ntn hydrolases)"/>
    <property type="match status" value="1"/>
</dbReference>
<dbReference type="PANTHER" id="PTHR43199">
    <property type="entry name" value="GLUTATHIONE HYDROLASE"/>
    <property type="match status" value="1"/>
</dbReference>
<dbReference type="InterPro" id="IPR055262">
    <property type="entry name" value="GGT_CS"/>
</dbReference>
<dbReference type="NCBIfam" id="TIGR00066">
    <property type="entry name" value="g_glut_trans"/>
    <property type="match status" value="1"/>
</dbReference>
<dbReference type="InterPro" id="IPR051792">
    <property type="entry name" value="GGT_bact"/>
</dbReference>
<keyword evidence="4 9" id="KW-0808">Transferase</keyword>
<feature type="chain" id="PRO_5046439798" description="Glutathione hydrolase proenzyme" evidence="10">
    <location>
        <begin position="27"/>
        <end position="583"/>
    </location>
</feature>
<dbReference type="InterPro" id="IPR029055">
    <property type="entry name" value="Ntn_hydrolases_N"/>
</dbReference>
<comment type="subunit">
    <text evidence="9">This enzyme consists of two polypeptide chains, which are synthesized in precursor form from a single polypeptide.</text>
</comment>
<comment type="catalytic activity">
    <reaction evidence="2 9">
        <text>glutathione + H2O = L-cysteinylglycine + L-glutamate</text>
        <dbReference type="Rhea" id="RHEA:28807"/>
        <dbReference type="ChEBI" id="CHEBI:15377"/>
        <dbReference type="ChEBI" id="CHEBI:29985"/>
        <dbReference type="ChEBI" id="CHEBI:57925"/>
        <dbReference type="ChEBI" id="CHEBI:61694"/>
        <dbReference type="EC" id="3.4.19.13"/>
    </reaction>
</comment>
<comment type="catalytic activity">
    <reaction evidence="8 9">
        <text>an N-terminal (5-L-glutamyl)-[peptide] + an alpha-amino acid = 5-L-glutamyl amino acid + an N-terminal L-alpha-aminoacyl-[peptide]</text>
        <dbReference type="Rhea" id="RHEA:23904"/>
        <dbReference type="Rhea" id="RHEA-COMP:9780"/>
        <dbReference type="Rhea" id="RHEA-COMP:9795"/>
        <dbReference type="ChEBI" id="CHEBI:77644"/>
        <dbReference type="ChEBI" id="CHEBI:78597"/>
        <dbReference type="ChEBI" id="CHEBI:78599"/>
        <dbReference type="ChEBI" id="CHEBI:78608"/>
        <dbReference type="EC" id="2.3.2.2"/>
    </reaction>
</comment>
<organism evidence="11 12">
    <name type="scientific">Laceyella putida</name>
    <dbReference type="NCBI Taxonomy" id="110101"/>
    <lineage>
        <taxon>Bacteria</taxon>
        <taxon>Bacillati</taxon>
        <taxon>Bacillota</taxon>
        <taxon>Bacilli</taxon>
        <taxon>Bacillales</taxon>
        <taxon>Thermoactinomycetaceae</taxon>
        <taxon>Laceyella</taxon>
    </lineage>
</organism>
<keyword evidence="12" id="KW-1185">Reference proteome</keyword>
<dbReference type="EC" id="2.3.2.2" evidence="9"/>
<evidence type="ECO:0000256" key="6">
    <source>
        <dbReference type="ARBA" id="ARBA00023145"/>
    </source>
</evidence>
<comment type="caution">
    <text evidence="11">The sequence shown here is derived from an EMBL/GenBank/DDBJ whole genome shotgun (WGS) entry which is preliminary data.</text>
</comment>
<protein>
    <recommendedName>
        <fullName evidence="9">Glutathione hydrolase proenzyme</fullName>
        <ecNumber evidence="9">2.3.2.2</ecNumber>
        <ecNumber evidence="9">3.4.19.13</ecNumber>
    </recommendedName>
    <component>
        <recommendedName>
            <fullName evidence="9">Glutathione hydrolase large chain</fullName>
        </recommendedName>
    </component>
    <component>
        <recommendedName>
            <fullName evidence="9">Glutathione hydrolase small chain</fullName>
        </recommendedName>
    </component>
</protein>
<dbReference type="PROSITE" id="PS00462">
    <property type="entry name" value="G_GLU_TRANSPEPTIDASE"/>
    <property type="match status" value="1"/>
</dbReference>
<dbReference type="PANTHER" id="PTHR43199:SF1">
    <property type="entry name" value="GLUTATHIONE HYDROLASE PROENZYME"/>
    <property type="match status" value="1"/>
</dbReference>
<dbReference type="InterPro" id="IPR043138">
    <property type="entry name" value="GGT_lsub"/>
</dbReference>
<keyword evidence="7 9" id="KW-0012">Acyltransferase</keyword>
<name>A0ABW2RID5_9BACL</name>
<accession>A0ABW2RID5</accession>
<dbReference type="InterPro" id="IPR043137">
    <property type="entry name" value="GGT_ssub_C"/>
</dbReference>
<evidence type="ECO:0000256" key="1">
    <source>
        <dbReference type="ARBA" id="ARBA00001049"/>
    </source>
</evidence>
<dbReference type="RefSeq" id="WP_379864043.1">
    <property type="nucleotide sequence ID" value="NZ_JBHTBW010000017.1"/>
</dbReference>
<dbReference type="EC" id="3.4.19.13" evidence="9"/>
<keyword evidence="10" id="KW-0732">Signal</keyword>
<evidence type="ECO:0000256" key="7">
    <source>
        <dbReference type="ARBA" id="ARBA00023315"/>
    </source>
</evidence>
<dbReference type="Pfam" id="PF01019">
    <property type="entry name" value="G_glu_transpept"/>
    <property type="match status" value="1"/>
</dbReference>
<evidence type="ECO:0000256" key="8">
    <source>
        <dbReference type="ARBA" id="ARBA00047417"/>
    </source>
</evidence>
<keyword evidence="5 9" id="KW-0378">Hydrolase</keyword>
<evidence type="ECO:0000256" key="2">
    <source>
        <dbReference type="ARBA" id="ARBA00001089"/>
    </source>
</evidence>
<dbReference type="Proteomes" id="UP001596500">
    <property type="component" value="Unassembled WGS sequence"/>
</dbReference>
<keyword evidence="6 9" id="KW-0865">Zymogen</keyword>
<dbReference type="Gene3D" id="3.60.20.40">
    <property type="match status" value="1"/>
</dbReference>
<keyword evidence="9" id="KW-0317">Glutathione biosynthesis</keyword>
<comment type="similarity">
    <text evidence="3 9">Belongs to the gamma-glutamyltransferase family.</text>
</comment>
<feature type="signal peptide" evidence="10">
    <location>
        <begin position="1"/>
        <end position="26"/>
    </location>
</feature>
<comment type="catalytic activity">
    <reaction evidence="1 9">
        <text>an S-substituted glutathione + H2O = an S-substituted L-cysteinylglycine + L-glutamate</text>
        <dbReference type="Rhea" id="RHEA:59468"/>
        <dbReference type="ChEBI" id="CHEBI:15377"/>
        <dbReference type="ChEBI" id="CHEBI:29985"/>
        <dbReference type="ChEBI" id="CHEBI:90779"/>
        <dbReference type="ChEBI" id="CHEBI:143103"/>
        <dbReference type="EC" id="3.4.19.13"/>
    </reaction>
</comment>
<reference evidence="12" key="1">
    <citation type="journal article" date="2019" name="Int. J. Syst. Evol. Microbiol.">
        <title>The Global Catalogue of Microorganisms (GCM) 10K type strain sequencing project: providing services to taxonomists for standard genome sequencing and annotation.</title>
        <authorList>
            <consortium name="The Broad Institute Genomics Platform"/>
            <consortium name="The Broad Institute Genome Sequencing Center for Infectious Disease"/>
            <person name="Wu L."/>
            <person name="Ma J."/>
        </authorList>
    </citation>
    <scope>NUCLEOTIDE SEQUENCE [LARGE SCALE GENOMIC DNA]</scope>
    <source>
        <strain evidence="12">CGMCC 1.12942</strain>
    </source>
</reference>
<evidence type="ECO:0000256" key="4">
    <source>
        <dbReference type="ARBA" id="ARBA00022679"/>
    </source>
</evidence>
<dbReference type="PRINTS" id="PR01210">
    <property type="entry name" value="GGTRANSPTASE"/>
</dbReference>
<dbReference type="Gene3D" id="1.10.246.130">
    <property type="match status" value="1"/>
</dbReference>
<dbReference type="InterPro" id="IPR000101">
    <property type="entry name" value="GGT_peptidase"/>
</dbReference>
<evidence type="ECO:0000256" key="3">
    <source>
        <dbReference type="ARBA" id="ARBA00009381"/>
    </source>
</evidence>
<dbReference type="GO" id="GO:0103068">
    <property type="term" value="F:leukotriene C4 gamma-glutamyl transferase activity"/>
    <property type="evidence" value="ECO:0007669"/>
    <property type="project" value="UniProtKB-EC"/>
</dbReference>
<comment type="pathway">
    <text evidence="9">Sulfur metabolism; glutathione metabolism.</text>
</comment>
<comment type="PTM">
    <text evidence="9">Cleaved by autocatalysis into a large and a small subunit.</text>
</comment>
<evidence type="ECO:0000256" key="10">
    <source>
        <dbReference type="SAM" id="SignalP"/>
    </source>
</evidence>
<evidence type="ECO:0000256" key="5">
    <source>
        <dbReference type="ARBA" id="ARBA00022801"/>
    </source>
</evidence>